<evidence type="ECO:0000259" key="2">
    <source>
        <dbReference type="Pfam" id="PF03372"/>
    </source>
</evidence>
<dbReference type="Proteomes" id="UP000199328">
    <property type="component" value="Unassembled WGS sequence"/>
</dbReference>
<keyword evidence="3" id="KW-0378">Hydrolase</keyword>
<gene>
    <name evidence="3" type="ORF">SAMN05216257_101713</name>
</gene>
<name>A0A1G8ZGQ8_9RHOB</name>
<feature type="compositionally biased region" description="Low complexity" evidence="1">
    <location>
        <begin position="281"/>
        <end position="292"/>
    </location>
</feature>
<dbReference type="AlphaFoldDB" id="A0A1G8ZGQ8"/>
<organism evidence="3 4">
    <name type="scientific">Meinhardsimonia xiamenensis</name>
    <dbReference type="NCBI Taxonomy" id="990712"/>
    <lineage>
        <taxon>Bacteria</taxon>
        <taxon>Pseudomonadati</taxon>
        <taxon>Pseudomonadota</taxon>
        <taxon>Alphaproteobacteria</taxon>
        <taxon>Rhodobacterales</taxon>
        <taxon>Paracoccaceae</taxon>
        <taxon>Meinhardsimonia</taxon>
    </lineage>
</organism>
<dbReference type="RefSeq" id="WP_170068370.1">
    <property type="nucleotide sequence ID" value="NZ_FNFV01000001.1"/>
</dbReference>
<dbReference type="GO" id="GO:0004527">
    <property type="term" value="F:exonuclease activity"/>
    <property type="evidence" value="ECO:0007669"/>
    <property type="project" value="UniProtKB-KW"/>
</dbReference>
<sequence>MLVLLAAVLAANGEASGESLRIATWHAPLSREGPGLLLRDILAGERQVMAVIERIAALRPDILLLTNFDWDSGAQALDAFAARLQAAGLTLPYRLSRRPNAGWRTPLDIDGDGRRGTPRDARGYGRFSGAGGLALFSRLRLDEGMMRDFTALRWAELPGHLLSVEEARRAGDGGPWLSSTAHWDVPVILPGGARLHLLAFAATAPVFDGPEDFNGRRNHDEIAFWHAYLDGRLATPPPGAPVVVLGLANLDPADGEGRHEAIRTLAAHPRLQDARPRSEAALHAARRQAGANARHRGDPALDTADLDDAEDGPGNLRLSYILPDRRLTVTSAGVAWPRQPEPQSARFRHHLVWVDVDVPEGHCAAPETRDRCPNAAAGRIERERSAR</sequence>
<keyword evidence="4" id="KW-1185">Reference proteome</keyword>
<proteinExistence type="predicted"/>
<dbReference type="Pfam" id="PF03372">
    <property type="entry name" value="Exo_endo_phos"/>
    <property type="match status" value="1"/>
</dbReference>
<evidence type="ECO:0000256" key="1">
    <source>
        <dbReference type="SAM" id="MobiDB-lite"/>
    </source>
</evidence>
<evidence type="ECO:0000313" key="4">
    <source>
        <dbReference type="Proteomes" id="UP000199328"/>
    </source>
</evidence>
<evidence type="ECO:0000313" key="3">
    <source>
        <dbReference type="EMBL" id="SDK13774.1"/>
    </source>
</evidence>
<dbReference type="STRING" id="990712.SAMN05216257_101713"/>
<dbReference type="InterPro" id="IPR036691">
    <property type="entry name" value="Endo/exonu/phosph_ase_sf"/>
</dbReference>
<dbReference type="InterPro" id="IPR005135">
    <property type="entry name" value="Endo/exonuclease/phosphatase"/>
</dbReference>
<keyword evidence="3" id="KW-0540">Nuclease</keyword>
<feature type="compositionally biased region" description="Basic and acidic residues" evidence="1">
    <location>
        <begin position="271"/>
        <end position="280"/>
    </location>
</feature>
<dbReference type="GO" id="GO:0004519">
    <property type="term" value="F:endonuclease activity"/>
    <property type="evidence" value="ECO:0007669"/>
    <property type="project" value="UniProtKB-KW"/>
</dbReference>
<feature type="region of interest" description="Disordered" evidence="1">
    <location>
        <begin position="271"/>
        <end position="309"/>
    </location>
</feature>
<reference evidence="4" key="1">
    <citation type="submission" date="2016-10" db="EMBL/GenBank/DDBJ databases">
        <authorList>
            <person name="Varghese N."/>
            <person name="Submissions S."/>
        </authorList>
    </citation>
    <scope>NUCLEOTIDE SEQUENCE [LARGE SCALE GENOMIC DNA]</scope>
    <source>
        <strain evidence="4">CGMCC 1.10789</strain>
    </source>
</reference>
<protein>
    <submittedName>
        <fullName evidence="3">Endonuclease/Exonuclease/phosphatase family protein</fullName>
    </submittedName>
</protein>
<keyword evidence="3" id="KW-0255">Endonuclease</keyword>
<dbReference type="SUPFAM" id="SSF56219">
    <property type="entry name" value="DNase I-like"/>
    <property type="match status" value="1"/>
</dbReference>
<dbReference type="EMBL" id="FNFV01000001">
    <property type="protein sequence ID" value="SDK13774.1"/>
    <property type="molecule type" value="Genomic_DNA"/>
</dbReference>
<accession>A0A1G8ZGQ8</accession>
<keyword evidence="3" id="KW-0269">Exonuclease</keyword>
<feature type="domain" description="Endonuclease/exonuclease/phosphatase" evidence="2">
    <location>
        <begin position="50"/>
        <end position="338"/>
    </location>
</feature>